<reference evidence="2" key="2">
    <citation type="journal article" date="2023" name="Science">
        <title>Genomic signatures of disease resistance in endangered staghorn corals.</title>
        <authorList>
            <person name="Vollmer S.V."/>
            <person name="Selwyn J.D."/>
            <person name="Despard B.A."/>
            <person name="Roesel C.L."/>
        </authorList>
    </citation>
    <scope>NUCLEOTIDE SEQUENCE</scope>
    <source>
        <strain evidence="2">K2</strain>
    </source>
</reference>
<dbReference type="Proteomes" id="UP001249851">
    <property type="component" value="Unassembled WGS sequence"/>
</dbReference>
<feature type="compositionally biased region" description="Basic and acidic residues" evidence="1">
    <location>
        <begin position="102"/>
        <end position="116"/>
    </location>
</feature>
<reference evidence="2" key="1">
    <citation type="journal article" date="2023" name="G3 (Bethesda)">
        <title>Whole genome assembly and annotation of the endangered Caribbean coral Acropora cervicornis.</title>
        <authorList>
            <person name="Selwyn J.D."/>
            <person name="Vollmer S.V."/>
        </authorList>
    </citation>
    <scope>NUCLEOTIDE SEQUENCE</scope>
    <source>
        <strain evidence="2">K2</strain>
    </source>
</reference>
<feature type="region of interest" description="Disordered" evidence="1">
    <location>
        <begin position="46"/>
        <end position="130"/>
    </location>
</feature>
<organism evidence="2 3">
    <name type="scientific">Acropora cervicornis</name>
    <name type="common">Staghorn coral</name>
    <dbReference type="NCBI Taxonomy" id="6130"/>
    <lineage>
        <taxon>Eukaryota</taxon>
        <taxon>Metazoa</taxon>
        <taxon>Cnidaria</taxon>
        <taxon>Anthozoa</taxon>
        <taxon>Hexacorallia</taxon>
        <taxon>Scleractinia</taxon>
        <taxon>Astrocoeniina</taxon>
        <taxon>Acroporidae</taxon>
        <taxon>Acropora</taxon>
    </lineage>
</organism>
<dbReference type="EMBL" id="JARQWQ010000079">
    <property type="protein sequence ID" value="KAK2553300.1"/>
    <property type="molecule type" value="Genomic_DNA"/>
</dbReference>
<feature type="compositionally biased region" description="Basic and acidic residues" evidence="1">
    <location>
        <begin position="84"/>
        <end position="93"/>
    </location>
</feature>
<sequence length="130" mass="14911">METKHKEAKQGNYIYSCGRTGETGKIDYEKRVLTQQFCHEWASVENQEKKGCSYSSDSKVHKKENEDLPKHLKKKKMHIPFQDTTRKSTRDEPSSATYRSQNDPEIKTKESNKDADGGICVSPRPNIDST</sequence>
<accession>A0AAD9Q2R9</accession>
<dbReference type="AlphaFoldDB" id="A0AAD9Q2R9"/>
<protein>
    <submittedName>
        <fullName evidence="2">Uncharacterized protein</fullName>
    </submittedName>
</protein>
<proteinExistence type="predicted"/>
<comment type="caution">
    <text evidence="2">The sequence shown here is derived from an EMBL/GenBank/DDBJ whole genome shotgun (WGS) entry which is preliminary data.</text>
</comment>
<keyword evidence="3" id="KW-1185">Reference proteome</keyword>
<evidence type="ECO:0000313" key="2">
    <source>
        <dbReference type="EMBL" id="KAK2553300.1"/>
    </source>
</evidence>
<evidence type="ECO:0000313" key="3">
    <source>
        <dbReference type="Proteomes" id="UP001249851"/>
    </source>
</evidence>
<gene>
    <name evidence="2" type="ORF">P5673_025509</name>
</gene>
<evidence type="ECO:0000256" key="1">
    <source>
        <dbReference type="SAM" id="MobiDB-lite"/>
    </source>
</evidence>
<name>A0AAD9Q2R9_ACRCE</name>